<evidence type="ECO:0000259" key="12">
    <source>
        <dbReference type="SMART" id="SM00499"/>
    </source>
</evidence>
<protein>
    <submittedName>
        <fullName evidence="13">Non-specific lipid-transfer protein-like protein</fullName>
    </submittedName>
</protein>
<evidence type="ECO:0000313" key="14">
    <source>
        <dbReference type="Proteomes" id="UP001237642"/>
    </source>
</evidence>
<keyword evidence="5 11" id="KW-0732">Signal</keyword>
<reference evidence="13" key="1">
    <citation type="submission" date="2023-02" db="EMBL/GenBank/DDBJ databases">
        <title>Genome of toxic invasive species Heracleum sosnowskyi carries increased number of genes despite the absence of recent whole-genome duplications.</title>
        <authorList>
            <person name="Schelkunov M."/>
            <person name="Shtratnikova V."/>
            <person name="Makarenko M."/>
            <person name="Klepikova A."/>
            <person name="Omelchenko D."/>
            <person name="Novikova G."/>
            <person name="Obukhova E."/>
            <person name="Bogdanov V."/>
            <person name="Penin A."/>
            <person name="Logacheva M."/>
        </authorList>
    </citation>
    <scope>NUCLEOTIDE SEQUENCE</scope>
    <source>
        <strain evidence="13">Hsosn_3</strain>
        <tissue evidence="13">Leaf</tissue>
    </source>
</reference>
<dbReference type="CDD" id="cd00010">
    <property type="entry name" value="AAI_LTSS"/>
    <property type="match status" value="1"/>
</dbReference>
<keyword evidence="10" id="KW-0472">Membrane</keyword>
<keyword evidence="6" id="KW-1015">Disulfide bond</keyword>
<dbReference type="PANTHER" id="PTHR33044">
    <property type="entry name" value="BIFUNCTIONAL INHIBITOR/LIPID-TRANSFER PROTEIN/SEED STORAGE 2S ALBUMIN SUPERFAMILY PROTEIN-RELATED"/>
    <property type="match status" value="1"/>
</dbReference>
<accession>A0AAD8MZI5</accession>
<feature type="signal peptide" evidence="11">
    <location>
        <begin position="1"/>
        <end position="28"/>
    </location>
</feature>
<evidence type="ECO:0000256" key="4">
    <source>
        <dbReference type="ARBA" id="ARBA00022622"/>
    </source>
</evidence>
<dbReference type="InterPro" id="IPR036312">
    <property type="entry name" value="Bifun_inhib/LTP/seed_sf"/>
</dbReference>
<dbReference type="InterPro" id="IPR016140">
    <property type="entry name" value="Bifunc_inhib/LTP/seed_store"/>
</dbReference>
<evidence type="ECO:0000256" key="7">
    <source>
        <dbReference type="ARBA" id="ARBA00023180"/>
    </source>
</evidence>
<comment type="similarity">
    <text evidence="2">Belongs to the plant LTP family.</text>
</comment>
<gene>
    <name evidence="13" type="ORF">POM88_018734</name>
</gene>
<feature type="compositionally biased region" description="Low complexity" evidence="9">
    <location>
        <begin position="122"/>
        <end position="132"/>
    </location>
</feature>
<keyword evidence="4" id="KW-0336">GPI-anchor</keyword>
<dbReference type="Gene3D" id="1.10.110.10">
    <property type="entry name" value="Plant lipid-transfer and hydrophobic proteins"/>
    <property type="match status" value="1"/>
</dbReference>
<feature type="region of interest" description="Disordered" evidence="9">
    <location>
        <begin position="122"/>
        <end position="181"/>
    </location>
</feature>
<feature type="chain" id="PRO_5042170991" evidence="11">
    <location>
        <begin position="29"/>
        <end position="216"/>
    </location>
</feature>
<feature type="transmembrane region" description="Helical" evidence="10">
    <location>
        <begin position="195"/>
        <end position="215"/>
    </location>
</feature>
<proteinExistence type="inferred from homology"/>
<evidence type="ECO:0000256" key="5">
    <source>
        <dbReference type="ARBA" id="ARBA00022729"/>
    </source>
</evidence>
<feature type="domain" description="Bifunctional inhibitor/plant lipid transfer protein/seed storage helical" evidence="12">
    <location>
        <begin position="34"/>
        <end position="113"/>
    </location>
</feature>
<dbReference type="FunFam" id="1.10.110.10:FF:000001">
    <property type="entry name" value="Bifunctional inhibitor/lipid-transfer protein/seed storage 2S albumin superfamily protein"/>
    <property type="match status" value="1"/>
</dbReference>
<dbReference type="AlphaFoldDB" id="A0AAD8MZI5"/>
<dbReference type="GO" id="GO:0005886">
    <property type="term" value="C:plasma membrane"/>
    <property type="evidence" value="ECO:0007669"/>
    <property type="project" value="UniProtKB-SubCell"/>
</dbReference>
<dbReference type="EMBL" id="JAUIZM010000004">
    <property type="protein sequence ID" value="KAK1390556.1"/>
    <property type="molecule type" value="Genomic_DNA"/>
</dbReference>
<name>A0AAD8MZI5_9APIA</name>
<evidence type="ECO:0000256" key="10">
    <source>
        <dbReference type="SAM" id="Phobius"/>
    </source>
</evidence>
<keyword evidence="14" id="KW-1185">Reference proteome</keyword>
<evidence type="ECO:0000256" key="9">
    <source>
        <dbReference type="SAM" id="MobiDB-lite"/>
    </source>
</evidence>
<keyword evidence="3" id="KW-1003">Cell membrane</keyword>
<dbReference type="SUPFAM" id="SSF47699">
    <property type="entry name" value="Bifunctional inhibitor/lipid-transfer protein/seed storage 2S albumin"/>
    <property type="match status" value="1"/>
</dbReference>
<reference evidence="13" key="2">
    <citation type="submission" date="2023-05" db="EMBL/GenBank/DDBJ databases">
        <authorList>
            <person name="Schelkunov M.I."/>
        </authorList>
    </citation>
    <scope>NUCLEOTIDE SEQUENCE</scope>
    <source>
        <strain evidence="13">Hsosn_3</strain>
        <tissue evidence="13">Leaf</tissue>
    </source>
</reference>
<keyword evidence="10" id="KW-0812">Transmembrane</keyword>
<dbReference type="GO" id="GO:0098552">
    <property type="term" value="C:side of membrane"/>
    <property type="evidence" value="ECO:0007669"/>
    <property type="project" value="UniProtKB-KW"/>
</dbReference>
<sequence length="216" mass="21862">MAAHFPTLLRALPALAIAIIVLIVPVYGQINTACSPSMLSSFSSCMSFLTNSTVNGTSPTSDCCNSLKSITSNSTDCLCLIVTGSVPFQIPINRTLAIALPRACNMPGVPLQCKASSSPLPAPGPAVLGQGPTLSPGISPAASPRASGVPEAESPAMTPGSDATPALTPPSDAAGAPTTNSGIRPVVNPSAASPLFSFSPIFLLALLGATFLKYYY</sequence>
<evidence type="ECO:0000256" key="3">
    <source>
        <dbReference type="ARBA" id="ARBA00022475"/>
    </source>
</evidence>
<dbReference type="SMART" id="SM00499">
    <property type="entry name" value="AAI"/>
    <property type="match status" value="1"/>
</dbReference>
<dbReference type="Pfam" id="PF14368">
    <property type="entry name" value="LTP_2"/>
    <property type="match status" value="1"/>
</dbReference>
<evidence type="ECO:0000256" key="6">
    <source>
        <dbReference type="ARBA" id="ARBA00023157"/>
    </source>
</evidence>
<evidence type="ECO:0000256" key="2">
    <source>
        <dbReference type="ARBA" id="ARBA00009748"/>
    </source>
</evidence>
<dbReference type="Proteomes" id="UP001237642">
    <property type="component" value="Unassembled WGS sequence"/>
</dbReference>
<keyword evidence="8" id="KW-0449">Lipoprotein</keyword>
<organism evidence="13 14">
    <name type="scientific">Heracleum sosnowskyi</name>
    <dbReference type="NCBI Taxonomy" id="360622"/>
    <lineage>
        <taxon>Eukaryota</taxon>
        <taxon>Viridiplantae</taxon>
        <taxon>Streptophyta</taxon>
        <taxon>Embryophyta</taxon>
        <taxon>Tracheophyta</taxon>
        <taxon>Spermatophyta</taxon>
        <taxon>Magnoliopsida</taxon>
        <taxon>eudicotyledons</taxon>
        <taxon>Gunneridae</taxon>
        <taxon>Pentapetalae</taxon>
        <taxon>asterids</taxon>
        <taxon>campanulids</taxon>
        <taxon>Apiales</taxon>
        <taxon>Apiaceae</taxon>
        <taxon>Apioideae</taxon>
        <taxon>apioid superclade</taxon>
        <taxon>Tordylieae</taxon>
        <taxon>Tordyliinae</taxon>
        <taxon>Heracleum</taxon>
    </lineage>
</organism>
<evidence type="ECO:0000256" key="11">
    <source>
        <dbReference type="SAM" id="SignalP"/>
    </source>
</evidence>
<keyword evidence="7" id="KW-0325">Glycoprotein</keyword>
<evidence type="ECO:0000256" key="1">
    <source>
        <dbReference type="ARBA" id="ARBA00004609"/>
    </source>
</evidence>
<dbReference type="InterPro" id="IPR043325">
    <property type="entry name" value="LTSS"/>
</dbReference>
<evidence type="ECO:0000256" key="8">
    <source>
        <dbReference type="ARBA" id="ARBA00023288"/>
    </source>
</evidence>
<comment type="caution">
    <text evidence="13">The sequence shown here is derived from an EMBL/GenBank/DDBJ whole genome shotgun (WGS) entry which is preliminary data.</text>
</comment>
<evidence type="ECO:0000313" key="13">
    <source>
        <dbReference type="EMBL" id="KAK1390556.1"/>
    </source>
</evidence>
<keyword evidence="10" id="KW-1133">Transmembrane helix</keyword>
<comment type="subcellular location">
    <subcellularLocation>
        <location evidence="1">Cell membrane</location>
        <topology evidence="1">Lipid-anchor</topology>
        <topology evidence="1">GPI-anchor</topology>
    </subcellularLocation>
</comment>